<dbReference type="InterPro" id="IPR050206">
    <property type="entry name" value="FtsK/SpoIIIE/SftA"/>
</dbReference>
<dbReference type="Pfam" id="PF01580">
    <property type="entry name" value="FtsK_SpoIIIE"/>
    <property type="match status" value="2"/>
</dbReference>
<evidence type="ECO:0000256" key="3">
    <source>
        <dbReference type="PROSITE-ProRule" id="PRU00289"/>
    </source>
</evidence>
<keyword evidence="2 3" id="KW-0067">ATP-binding</keyword>
<dbReference type="PANTHER" id="PTHR22683">
    <property type="entry name" value="SPORULATION PROTEIN RELATED"/>
    <property type="match status" value="1"/>
</dbReference>
<sequence>MELRVTLRGGAHDGPIEVTVPEGATVADLARRLAAPAQVRGCTDARLTLRVLGRSRGREDGWSMLAPDADVRESGLRSGDEVEPVVASDARDETVAAVEVVRGPDRGSVFALRPGVNVVGRDPSASVTLTDPLVAGRHLAVRVSASVEVQDLGSTGGVAISGTPATRAPWRPGEALALGSSVLRLVRVVPSDAAAASRVGDVVTSAPKVLPRLPEEAVDLPEPPTMPEVRSMPRAALLAPAFMGLAMFAATGRALSLVFVFMSPLVMLAGVLDSRWERRRRRAELSAEFDAALEDATARLAAREPHERSALGARFPAVHECEEIVVARGSALWARRPEHAEFLAVRLGTGAVPASAPPTAAQGGMALPDARPRVEQVASRYATVPKAPVTAHLTVCGSLGFAGEGGSAAARAAILQLAVLHPPSELALAVLASDGPGDESWDWMGWLPHVRAARALLGGDAAVSGQRRGALMDSLEDLVARRAGVGIAAALPAPRADEADGIRAVPGRPSLVVLVHDAEPVERERLLRLAERGPDHGVHVIWVAEDPSRIPGACRTVLHTAAGQDARVGQVLRGAPADPVEAERASLDGTRRVARMLAPLSDAAAVASKGAALPRAVPLVELHGAEVLDPEVHASRWREATRGGARGSLRALVGHSAEGPEYLDLASQGPHALVGGTTGSGKSELLQAWILGMACAHGPDVVNFLLVDYKGGAAFSECVRLPHAVGLVTDLDARLAERVLVSLRAELTHRERLLADAAAKDLDALLAAGRSTLPRLVVVIDEFATLVSEVPAFIDGVLDIAQRGRSLGLHLIMATQRPAGVIRDSLRANTNLRLALRMADDADSRDVLGEASAAGLDPGTPGRVLVRHGPGRVRQLQSAYGGASTAALGPRTVRLPVRDASLAGGGPWPEPAAPAPAPSFGTDAERVVDALREAHRLSGQGPARRPWLDELPDCLALEALSAAPGGLTMGLLDDPGRQRQVPLSHRLDDGPLLVIGGPASGASAALRTLAAAAAAAPDRAALHVYCIDGGGGGLAPLRHLPHVGDVLEHTDAERIARLLARLAAAVRERKAVASEGDAPQADEVAVLLLIDDAVRLQEELLHVPGREVTWEDLRAVLSDGRTAGVHVAATAARTGALHASLRAVMTRLLTLRTTDEAEYALAGLRSKRVPSDAPPGRGLDAASGLEFQIAVPGGSPRLDRQVAALRSSLPAPSVLPPPVPRMPTRVEAAEMPPEVQGMPVLGIEEQTLRPMGVEIDRAFLIAGPAGSGRTAAAAWLATAMRAARPSRRLLHLSLRRSRLGELSAWDDSCAGVDAAGIFLTRWAARLEAPAEPEDAIVVVVEHLEDLGPGTPDPRVVQTLRHAMKAGHAVVGEADTQSWLGPLAADIRSARRGLVLGAEPADVQFLLGVRGTRLPDGPPPGRGVVIAPGSMRVVQVPWLPEAFSTEPPGPRRPVDERG</sequence>
<dbReference type="InterPro" id="IPR032030">
    <property type="entry name" value="YscD_cytoplasmic_dom"/>
</dbReference>
<feature type="domain" description="FtsK" evidence="4">
    <location>
        <begin position="978"/>
        <end position="1160"/>
    </location>
</feature>
<dbReference type="PANTHER" id="PTHR22683:SF1">
    <property type="entry name" value="TYPE VII SECRETION SYSTEM PROTEIN ESSC"/>
    <property type="match status" value="1"/>
</dbReference>
<evidence type="ECO:0000256" key="1">
    <source>
        <dbReference type="ARBA" id="ARBA00022741"/>
    </source>
</evidence>
<dbReference type="SUPFAM" id="SSF52540">
    <property type="entry name" value="P-loop containing nucleoside triphosphate hydrolases"/>
    <property type="match status" value="2"/>
</dbReference>
<evidence type="ECO:0000256" key="2">
    <source>
        <dbReference type="ARBA" id="ARBA00022840"/>
    </source>
</evidence>
<dbReference type="CDD" id="cd01127">
    <property type="entry name" value="TrwB_TraG_TraD_VirD4"/>
    <property type="match status" value="1"/>
</dbReference>
<dbReference type="SUPFAM" id="SSF49879">
    <property type="entry name" value="SMAD/FHA domain"/>
    <property type="match status" value="1"/>
</dbReference>
<organism evidence="5 6">
    <name type="scientific">Demequina zhanjiangensis</name>
    <dbReference type="NCBI Taxonomy" id="3051659"/>
    <lineage>
        <taxon>Bacteria</taxon>
        <taxon>Bacillati</taxon>
        <taxon>Actinomycetota</taxon>
        <taxon>Actinomycetes</taxon>
        <taxon>Micrococcales</taxon>
        <taxon>Demequinaceae</taxon>
        <taxon>Demequina</taxon>
    </lineage>
</organism>
<evidence type="ECO:0000313" key="6">
    <source>
        <dbReference type="Proteomes" id="UP001172738"/>
    </source>
</evidence>
<dbReference type="Gene3D" id="3.40.50.300">
    <property type="entry name" value="P-loop containing nucleotide triphosphate hydrolases"/>
    <property type="match status" value="4"/>
</dbReference>
<protein>
    <submittedName>
        <fullName evidence="5">FtsK/SpoIIIE domain-containing protein</fullName>
    </submittedName>
</protein>
<dbReference type="Pfam" id="PF16697">
    <property type="entry name" value="Yop-YscD_cpl"/>
    <property type="match status" value="1"/>
</dbReference>
<dbReference type="InterPro" id="IPR002543">
    <property type="entry name" value="FtsK_dom"/>
</dbReference>
<dbReference type="InterPro" id="IPR008984">
    <property type="entry name" value="SMAD_FHA_dom_sf"/>
</dbReference>
<dbReference type="InterPro" id="IPR027417">
    <property type="entry name" value="P-loop_NTPase"/>
</dbReference>
<dbReference type="Proteomes" id="UP001172738">
    <property type="component" value="Unassembled WGS sequence"/>
</dbReference>
<reference evidence="5" key="1">
    <citation type="submission" date="2023-06" db="EMBL/GenBank/DDBJ databases">
        <title>SYSU T00b26.</title>
        <authorList>
            <person name="Gao L."/>
            <person name="Fang B.-Z."/>
            <person name="Li W.-J."/>
        </authorList>
    </citation>
    <scope>NUCLEOTIDE SEQUENCE</scope>
    <source>
        <strain evidence="5">SYSU T00b26</strain>
    </source>
</reference>
<dbReference type="RefSeq" id="WP_301125123.1">
    <property type="nucleotide sequence ID" value="NZ_JAUHPV010000001.1"/>
</dbReference>
<dbReference type="EMBL" id="JAUHPV010000001">
    <property type="protein sequence ID" value="MDN4471466.1"/>
    <property type="molecule type" value="Genomic_DNA"/>
</dbReference>
<dbReference type="CDD" id="cd00060">
    <property type="entry name" value="FHA"/>
    <property type="match status" value="1"/>
</dbReference>
<comment type="caution">
    <text evidence="5">The sequence shown here is derived from an EMBL/GenBank/DDBJ whole genome shotgun (WGS) entry which is preliminary data.</text>
</comment>
<feature type="binding site" evidence="3">
    <location>
        <begin position="996"/>
        <end position="1003"/>
    </location>
    <ligand>
        <name>ATP</name>
        <dbReference type="ChEBI" id="CHEBI:30616"/>
    </ligand>
</feature>
<feature type="binding site" evidence="3">
    <location>
        <begin position="676"/>
        <end position="683"/>
    </location>
    <ligand>
        <name>ATP</name>
        <dbReference type="ChEBI" id="CHEBI:30616"/>
    </ligand>
</feature>
<accession>A0ABT8FX39</accession>
<name>A0ABT8FX39_9MICO</name>
<evidence type="ECO:0000259" key="4">
    <source>
        <dbReference type="PROSITE" id="PS50901"/>
    </source>
</evidence>
<gene>
    <name evidence="5" type="ORF">QQX04_00500</name>
</gene>
<dbReference type="PROSITE" id="PS50901">
    <property type="entry name" value="FTSK"/>
    <property type="match status" value="2"/>
</dbReference>
<keyword evidence="6" id="KW-1185">Reference proteome</keyword>
<feature type="domain" description="FtsK" evidence="4">
    <location>
        <begin position="658"/>
        <end position="845"/>
    </location>
</feature>
<keyword evidence="1 3" id="KW-0547">Nucleotide-binding</keyword>
<proteinExistence type="predicted"/>
<dbReference type="Gene3D" id="2.60.200.20">
    <property type="match status" value="1"/>
</dbReference>
<evidence type="ECO:0000313" key="5">
    <source>
        <dbReference type="EMBL" id="MDN4471466.1"/>
    </source>
</evidence>